<dbReference type="Gene3D" id="3.40.800.10">
    <property type="entry name" value="Ureohydrolase domain"/>
    <property type="match status" value="1"/>
</dbReference>
<organism evidence="2 3">
    <name type="scientific">Salegentibacter chungangensis</name>
    <dbReference type="NCBI Taxonomy" id="1335724"/>
    <lineage>
        <taxon>Bacteria</taxon>
        <taxon>Pseudomonadati</taxon>
        <taxon>Bacteroidota</taxon>
        <taxon>Flavobacteriia</taxon>
        <taxon>Flavobacteriales</taxon>
        <taxon>Flavobacteriaceae</taxon>
        <taxon>Salegentibacter</taxon>
    </lineage>
</organism>
<dbReference type="SUPFAM" id="SSF52768">
    <property type="entry name" value="Arginase/deacetylase"/>
    <property type="match status" value="1"/>
</dbReference>
<reference evidence="3" key="1">
    <citation type="journal article" date="2019" name="Int. J. Syst. Evol. Microbiol.">
        <title>The Global Catalogue of Microorganisms (GCM) 10K type strain sequencing project: providing services to taxonomists for standard genome sequencing and annotation.</title>
        <authorList>
            <consortium name="The Broad Institute Genomics Platform"/>
            <consortium name="The Broad Institute Genome Sequencing Center for Infectious Disease"/>
            <person name="Wu L."/>
            <person name="Ma J."/>
        </authorList>
    </citation>
    <scope>NUCLEOTIDE SEQUENCE [LARGE SCALE GENOMIC DNA]</scope>
    <source>
        <strain evidence="3">CCUG 64793</strain>
    </source>
</reference>
<dbReference type="RefSeq" id="WP_380744217.1">
    <property type="nucleotide sequence ID" value="NZ_JBHTLI010000001.1"/>
</dbReference>
<comment type="caution">
    <text evidence="2">The sequence shown here is derived from an EMBL/GenBank/DDBJ whole genome shotgun (WGS) entry which is preliminary data.</text>
</comment>
<evidence type="ECO:0000313" key="2">
    <source>
        <dbReference type="EMBL" id="MFD1095461.1"/>
    </source>
</evidence>
<evidence type="ECO:0000313" key="3">
    <source>
        <dbReference type="Proteomes" id="UP001597131"/>
    </source>
</evidence>
<dbReference type="Proteomes" id="UP001597131">
    <property type="component" value="Unassembled WGS sequence"/>
</dbReference>
<dbReference type="InterPro" id="IPR023696">
    <property type="entry name" value="Ureohydrolase_dom_sf"/>
</dbReference>
<name>A0ABW3NRF7_9FLAO</name>
<dbReference type="Pfam" id="PF00491">
    <property type="entry name" value="Arginase"/>
    <property type="match status" value="1"/>
</dbReference>
<dbReference type="InterPro" id="IPR006035">
    <property type="entry name" value="Ureohydrolase"/>
</dbReference>
<proteinExistence type="inferred from homology"/>
<sequence length="335" mass="37418">MESIKIYNAKTIKDHMATREGETKFGEKICFIEDLEELEKHPAEYVIFGIPEDIGIRANHGKPGAARTWQHLLASLLNIQVNEYTNAENLILLGEIDCRDLMDKAAYLGEEDPHYYAKLGDLVKKLDLAVTNLVEEIVGAGKIPIIIGGGHNNAFGNIKGSSRAIERPINILNIDAHTDLRSIAHRHSGNGFSCARHEGSLGKYAMFGIHQNYTPQYIFDEIKASEITRYQLFDDLMLLDEEKRFSSFNEMLSFVNRSEFGLEIDCDSIAGFPSSAQTPSGFSLNEVRNYVMRAKTTNCRYLHLCEAVAPAGEEGQTGKALTYLITDFMSNTTVL</sequence>
<dbReference type="EMBL" id="JBHTLI010000001">
    <property type="protein sequence ID" value="MFD1095461.1"/>
    <property type="molecule type" value="Genomic_DNA"/>
</dbReference>
<comment type="similarity">
    <text evidence="1">Belongs to the arginase family.</text>
</comment>
<accession>A0ABW3NRF7</accession>
<evidence type="ECO:0000256" key="1">
    <source>
        <dbReference type="PROSITE-ProRule" id="PRU00742"/>
    </source>
</evidence>
<dbReference type="PROSITE" id="PS51409">
    <property type="entry name" value="ARGINASE_2"/>
    <property type="match status" value="1"/>
</dbReference>
<protein>
    <submittedName>
        <fullName evidence="2">Arginase family protein</fullName>
    </submittedName>
</protein>
<gene>
    <name evidence="2" type="ORF">ACFQ3Q_06860</name>
</gene>
<dbReference type="PIRSF" id="PIRSF036979">
    <property type="entry name" value="Arginase"/>
    <property type="match status" value="1"/>
</dbReference>
<keyword evidence="3" id="KW-1185">Reference proteome</keyword>